<dbReference type="GO" id="GO:0016810">
    <property type="term" value="F:hydrolase activity, acting on carbon-nitrogen (but not peptide) bonds"/>
    <property type="evidence" value="ECO:0007669"/>
    <property type="project" value="InterPro"/>
</dbReference>
<name>A0AAN6DP99_9EURO</name>
<dbReference type="Gene3D" id="1.20.58.520">
    <property type="entry name" value="Amidohydrolase"/>
    <property type="match status" value="1"/>
</dbReference>
<dbReference type="Gene3D" id="3.40.50.10910">
    <property type="entry name" value="Amidohydrolase"/>
    <property type="match status" value="1"/>
</dbReference>
<feature type="domain" description="Amidohydrolase-related" evidence="1">
    <location>
        <begin position="242"/>
        <end position="346"/>
    </location>
</feature>
<gene>
    <name evidence="2" type="ORF">EDD36DRAFT_453675</name>
</gene>
<dbReference type="Gene3D" id="2.30.40.10">
    <property type="entry name" value="Urease, subunit C, domain 1"/>
    <property type="match status" value="2"/>
</dbReference>
<evidence type="ECO:0000259" key="1">
    <source>
        <dbReference type="Pfam" id="PF01979"/>
    </source>
</evidence>
<evidence type="ECO:0000313" key="3">
    <source>
        <dbReference type="Proteomes" id="UP001203852"/>
    </source>
</evidence>
<dbReference type="InterPro" id="IPR006680">
    <property type="entry name" value="Amidohydro-rel"/>
</dbReference>
<comment type="caution">
    <text evidence="2">The sequence shown here is derived from an EMBL/GenBank/DDBJ whole genome shotgun (WGS) entry which is preliminary data.</text>
</comment>
<reference evidence="2" key="1">
    <citation type="journal article" date="2022" name="bioRxiv">
        <title>Deciphering the potential niche of two novel black yeast fungi from a biological soil crust based on their genomes, phenotypes, and melanin regulation.</title>
        <authorList>
            <consortium name="DOE Joint Genome Institute"/>
            <person name="Carr E.C."/>
            <person name="Barton Q."/>
            <person name="Grambo S."/>
            <person name="Sullivan M."/>
            <person name="Renfro C.M."/>
            <person name="Kuo A."/>
            <person name="Pangilinan J."/>
            <person name="Lipzen A."/>
            <person name="Keymanesh K."/>
            <person name="Savage E."/>
            <person name="Barry K."/>
            <person name="Grigoriev I.V."/>
            <person name="Riekhof W.R."/>
            <person name="Harris S.S."/>
        </authorList>
    </citation>
    <scope>NUCLEOTIDE SEQUENCE</scope>
    <source>
        <strain evidence="2">JF 03-4F</strain>
    </source>
</reference>
<dbReference type="Proteomes" id="UP001203852">
    <property type="component" value="Unassembled WGS sequence"/>
</dbReference>
<dbReference type="InterPro" id="IPR032466">
    <property type="entry name" value="Metal_Hydrolase"/>
</dbReference>
<protein>
    <submittedName>
        <fullName evidence="2">Amidohydrolase</fullName>
    </submittedName>
</protein>
<dbReference type="PANTHER" id="PTHR43135:SF3">
    <property type="entry name" value="ALPHA-D-RIBOSE 1-METHYLPHOSPHONATE 5-TRIPHOSPHATE DIPHOSPHATASE"/>
    <property type="match status" value="1"/>
</dbReference>
<sequence>MSRNWVEDRPATSDCVPLRVLQAAGLQVNTTDEVETFPVQAETITNNVRVFDGKSVGTPTTIHIDNGLISEATDGADVFDGENGILMPGFIDAHIHLCTEAEQRDMARYGVTTALDMATCLRAGKAAASPGSIHSAILPVPAESHRFVQDRLAENAVMDAVVIEAHKMGKLMAQDAGVDIVTHCPYCARMVEDGRICATTGASALPALLKMFSRPWVILDIVKAKRNAPRTGKREYKNARESVVALHRNGVTIIAGTDAHKEDSSPFTVKHGDSLHHEFELLVDAGLSTVEVLQAATLLPAKHFGLTDRGTIEIGKRADLVLLDADPIEDIRHTRSIKKVWCAGVEVDMT</sequence>
<dbReference type="Gene3D" id="3.30.110.90">
    <property type="entry name" value="Amidohydrolase"/>
    <property type="match status" value="1"/>
</dbReference>
<dbReference type="InterPro" id="IPR051781">
    <property type="entry name" value="Metallo-dep_Hydrolase"/>
</dbReference>
<accession>A0AAN6DP99</accession>
<organism evidence="2 3">
    <name type="scientific">Exophiala viscosa</name>
    <dbReference type="NCBI Taxonomy" id="2486360"/>
    <lineage>
        <taxon>Eukaryota</taxon>
        <taxon>Fungi</taxon>
        <taxon>Dikarya</taxon>
        <taxon>Ascomycota</taxon>
        <taxon>Pezizomycotina</taxon>
        <taxon>Eurotiomycetes</taxon>
        <taxon>Chaetothyriomycetidae</taxon>
        <taxon>Chaetothyriales</taxon>
        <taxon>Herpotrichiellaceae</taxon>
        <taxon>Exophiala</taxon>
    </lineage>
</organism>
<keyword evidence="3" id="KW-1185">Reference proteome</keyword>
<dbReference type="InterPro" id="IPR011059">
    <property type="entry name" value="Metal-dep_hydrolase_composite"/>
</dbReference>
<proteinExistence type="predicted"/>
<dbReference type="SUPFAM" id="SSF51556">
    <property type="entry name" value="Metallo-dependent hydrolases"/>
    <property type="match status" value="1"/>
</dbReference>
<dbReference type="SUPFAM" id="SSF51338">
    <property type="entry name" value="Composite domain of metallo-dependent hydrolases"/>
    <property type="match status" value="1"/>
</dbReference>
<dbReference type="AlphaFoldDB" id="A0AAN6DP99"/>
<dbReference type="Gene3D" id="3.20.20.140">
    <property type="entry name" value="Metal-dependent hydrolases"/>
    <property type="match status" value="1"/>
</dbReference>
<evidence type="ECO:0000313" key="2">
    <source>
        <dbReference type="EMBL" id="KAI1610031.1"/>
    </source>
</evidence>
<dbReference type="EMBL" id="MU404359">
    <property type="protein sequence ID" value="KAI1610031.1"/>
    <property type="molecule type" value="Genomic_DNA"/>
</dbReference>
<dbReference type="Pfam" id="PF01979">
    <property type="entry name" value="Amidohydro_1"/>
    <property type="match status" value="1"/>
</dbReference>
<dbReference type="PANTHER" id="PTHR43135">
    <property type="entry name" value="ALPHA-D-RIBOSE 1-METHYLPHOSPHONATE 5-TRIPHOSPHATE DIPHOSPHATASE"/>
    <property type="match status" value="1"/>
</dbReference>